<evidence type="ECO:0000313" key="1">
    <source>
        <dbReference type="EMBL" id="KAK7471586.1"/>
    </source>
</evidence>
<proteinExistence type="predicted"/>
<evidence type="ECO:0000313" key="2">
    <source>
        <dbReference type="Proteomes" id="UP001519460"/>
    </source>
</evidence>
<comment type="caution">
    <text evidence="1">The sequence shown here is derived from an EMBL/GenBank/DDBJ whole genome shotgun (WGS) entry which is preliminary data.</text>
</comment>
<protein>
    <submittedName>
        <fullName evidence="1">Uncharacterized protein</fullName>
    </submittedName>
</protein>
<feature type="non-terminal residue" evidence="1">
    <location>
        <position position="89"/>
    </location>
</feature>
<dbReference type="EMBL" id="JACVVK020000486">
    <property type="protein sequence ID" value="KAK7471586.1"/>
    <property type="molecule type" value="Genomic_DNA"/>
</dbReference>
<dbReference type="Proteomes" id="UP001519460">
    <property type="component" value="Unassembled WGS sequence"/>
</dbReference>
<organism evidence="1 2">
    <name type="scientific">Batillaria attramentaria</name>
    <dbReference type="NCBI Taxonomy" id="370345"/>
    <lineage>
        <taxon>Eukaryota</taxon>
        <taxon>Metazoa</taxon>
        <taxon>Spiralia</taxon>
        <taxon>Lophotrochozoa</taxon>
        <taxon>Mollusca</taxon>
        <taxon>Gastropoda</taxon>
        <taxon>Caenogastropoda</taxon>
        <taxon>Sorbeoconcha</taxon>
        <taxon>Cerithioidea</taxon>
        <taxon>Batillariidae</taxon>
        <taxon>Batillaria</taxon>
    </lineage>
</organism>
<name>A0ABD0JDJ9_9CAEN</name>
<sequence>FNIIISQRSDHRLSTCSKDLTDETSIDSVVPQRLSCSSCPTPQLFQLPKFNIIISQRSDHRLSTCSKDLTDETSIDSVVPQRLSCSSCP</sequence>
<reference evidence="1 2" key="1">
    <citation type="journal article" date="2023" name="Sci. Data">
        <title>Genome assembly of the Korean intertidal mud-creeper Batillaria attramentaria.</title>
        <authorList>
            <person name="Patra A.K."/>
            <person name="Ho P.T."/>
            <person name="Jun S."/>
            <person name="Lee S.J."/>
            <person name="Kim Y."/>
            <person name="Won Y.J."/>
        </authorList>
    </citation>
    <scope>NUCLEOTIDE SEQUENCE [LARGE SCALE GENOMIC DNA]</scope>
    <source>
        <strain evidence="1">Wonlab-2016</strain>
    </source>
</reference>
<gene>
    <name evidence="1" type="ORF">BaRGS_00035749</name>
</gene>
<keyword evidence="2" id="KW-1185">Reference proteome</keyword>
<dbReference type="AlphaFoldDB" id="A0ABD0JDJ9"/>
<feature type="non-terminal residue" evidence="1">
    <location>
        <position position="1"/>
    </location>
</feature>
<accession>A0ABD0JDJ9</accession>